<evidence type="ECO:0000256" key="2">
    <source>
        <dbReference type="ARBA" id="ARBA00010876"/>
    </source>
</evidence>
<dbReference type="Pfam" id="PF00849">
    <property type="entry name" value="PseudoU_synth_2"/>
    <property type="match status" value="1"/>
</dbReference>
<dbReference type="Gene3D" id="3.10.290.10">
    <property type="entry name" value="RNA-binding S4 domain"/>
    <property type="match status" value="1"/>
</dbReference>
<comment type="caution">
    <text evidence="8">The sequence shown here is derived from an EMBL/GenBank/DDBJ whole genome shotgun (WGS) entry which is preliminary data.</text>
</comment>
<dbReference type="GO" id="GO:0000455">
    <property type="term" value="P:enzyme-directed rRNA pseudouridine synthesis"/>
    <property type="evidence" value="ECO:0007669"/>
    <property type="project" value="UniProtKB-ARBA"/>
</dbReference>
<dbReference type="InterPro" id="IPR002942">
    <property type="entry name" value="S4_RNA-bd"/>
</dbReference>
<dbReference type="PANTHER" id="PTHR21600">
    <property type="entry name" value="MITOCHONDRIAL RNA PSEUDOURIDINE SYNTHASE"/>
    <property type="match status" value="1"/>
</dbReference>
<comment type="catalytic activity">
    <reaction evidence="1">
        <text>a uridine in RNA = a pseudouridine in RNA</text>
        <dbReference type="Rhea" id="RHEA:48348"/>
        <dbReference type="Rhea" id="RHEA-COMP:12068"/>
        <dbReference type="Rhea" id="RHEA-COMP:12069"/>
        <dbReference type="ChEBI" id="CHEBI:65314"/>
        <dbReference type="ChEBI" id="CHEBI:65315"/>
    </reaction>
</comment>
<evidence type="ECO:0000256" key="3">
    <source>
        <dbReference type="ARBA" id="ARBA00023235"/>
    </source>
</evidence>
<dbReference type="PROSITE" id="PS50889">
    <property type="entry name" value="S4"/>
    <property type="match status" value="1"/>
</dbReference>
<dbReference type="Pfam" id="PF01479">
    <property type="entry name" value="S4"/>
    <property type="match status" value="1"/>
</dbReference>
<comment type="similarity">
    <text evidence="2">Belongs to the pseudouridine synthase RluA family.</text>
</comment>
<dbReference type="AlphaFoldDB" id="A0A9D1XD38"/>
<reference evidence="8" key="2">
    <citation type="submission" date="2021-04" db="EMBL/GenBank/DDBJ databases">
        <authorList>
            <person name="Gilroy R."/>
        </authorList>
    </citation>
    <scope>NUCLEOTIDE SEQUENCE</scope>
    <source>
        <strain evidence="8">CHK183-1962</strain>
    </source>
</reference>
<dbReference type="EMBL" id="DXEK01000073">
    <property type="protein sequence ID" value="HIX76852.1"/>
    <property type="molecule type" value="Genomic_DNA"/>
</dbReference>
<feature type="domain" description="RNA-binding S4" evidence="7">
    <location>
        <begin position="12"/>
        <end position="72"/>
    </location>
</feature>
<dbReference type="GO" id="GO:0003723">
    <property type="term" value="F:RNA binding"/>
    <property type="evidence" value="ECO:0007669"/>
    <property type="project" value="UniProtKB-KW"/>
</dbReference>
<dbReference type="GO" id="GO:0120159">
    <property type="term" value="F:rRNA pseudouridine synthase activity"/>
    <property type="evidence" value="ECO:0007669"/>
    <property type="project" value="UniProtKB-ARBA"/>
</dbReference>
<dbReference type="CDD" id="cd02869">
    <property type="entry name" value="PseudoU_synth_RluA_like"/>
    <property type="match status" value="1"/>
</dbReference>
<evidence type="ECO:0000256" key="6">
    <source>
        <dbReference type="PROSITE-ProRule" id="PRU00182"/>
    </source>
</evidence>
<dbReference type="InterPro" id="IPR006224">
    <property type="entry name" value="PsdUridine_synth_RluA-like_CS"/>
</dbReference>
<dbReference type="InterPro" id="IPR020103">
    <property type="entry name" value="PsdUridine_synth_cat_dom_sf"/>
</dbReference>
<proteinExistence type="inferred from homology"/>
<keyword evidence="3" id="KW-0413">Isomerase</keyword>
<evidence type="ECO:0000256" key="1">
    <source>
        <dbReference type="ARBA" id="ARBA00000073"/>
    </source>
</evidence>
<gene>
    <name evidence="8" type="ORF">H9734_04555</name>
</gene>
<dbReference type="PANTHER" id="PTHR21600:SF83">
    <property type="entry name" value="PSEUDOURIDYLATE SYNTHASE RPUSD4, MITOCHONDRIAL"/>
    <property type="match status" value="1"/>
</dbReference>
<dbReference type="SUPFAM" id="SSF55120">
    <property type="entry name" value="Pseudouridine synthase"/>
    <property type="match status" value="1"/>
</dbReference>
<name>A0A9D1XD38_9FIRM</name>
<dbReference type="InterPro" id="IPR006145">
    <property type="entry name" value="PsdUridine_synth_RsuA/RluA"/>
</dbReference>
<organism evidence="8 9">
    <name type="scientific">Candidatus Fusicatenibacter merdavium</name>
    <dbReference type="NCBI Taxonomy" id="2838600"/>
    <lineage>
        <taxon>Bacteria</taxon>
        <taxon>Bacillati</taxon>
        <taxon>Bacillota</taxon>
        <taxon>Clostridia</taxon>
        <taxon>Lachnospirales</taxon>
        <taxon>Lachnospiraceae</taxon>
        <taxon>Fusicatenibacter</taxon>
    </lineage>
</organism>
<evidence type="ECO:0000256" key="4">
    <source>
        <dbReference type="ARBA" id="ARBA00031870"/>
    </source>
</evidence>
<dbReference type="InterPro" id="IPR050188">
    <property type="entry name" value="RluA_PseudoU_synthase"/>
</dbReference>
<evidence type="ECO:0000259" key="7">
    <source>
        <dbReference type="SMART" id="SM00363"/>
    </source>
</evidence>
<accession>A0A9D1XD38</accession>
<dbReference type="Gene3D" id="3.30.2350.10">
    <property type="entry name" value="Pseudouridine synthase"/>
    <property type="match status" value="1"/>
</dbReference>
<dbReference type="PROSITE" id="PS01129">
    <property type="entry name" value="PSI_RLU"/>
    <property type="match status" value="1"/>
</dbReference>
<dbReference type="InterPro" id="IPR036986">
    <property type="entry name" value="S4_RNA-bd_sf"/>
</dbReference>
<evidence type="ECO:0000256" key="5">
    <source>
        <dbReference type="ARBA" id="ARBA00033164"/>
    </source>
</evidence>
<evidence type="ECO:0000313" key="8">
    <source>
        <dbReference type="EMBL" id="HIX76852.1"/>
    </source>
</evidence>
<reference evidence="8" key="1">
    <citation type="journal article" date="2021" name="PeerJ">
        <title>Extensive microbial diversity within the chicken gut microbiome revealed by metagenomics and culture.</title>
        <authorList>
            <person name="Gilroy R."/>
            <person name="Ravi A."/>
            <person name="Getino M."/>
            <person name="Pursley I."/>
            <person name="Horton D.L."/>
            <person name="Alikhan N.F."/>
            <person name="Baker D."/>
            <person name="Gharbi K."/>
            <person name="Hall N."/>
            <person name="Watson M."/>
            <person name="Adriaenssens E.M."/>
            <person name="Foster-Nyarko E."/>
            <person name="Jarju S."/>
            <person name="Secka A."/>
            <person name="Antonio M."/>
            <person name="Oren A."/>
            <person name="Chaudhuri R.R."/>
            <person name="La Ragione R."/>
            <person name="Hildebrand F."/>
            <person name="Pallen M.J."/>
        </authorList>
    </citation>
    <scope>NUCLEOTIDE SEQUENCE</scope>
    <source>
        <strain evidence="8">CHK183-1962</strain>
    </source>
</reference>
<evidence type="ECO:0000313" key="9">
    <source>
        <dbReference type="Proteomes" id="UP000886890"/>
    </source>
</evidence>
<sequence length="324" mass="37203">MRELIFQEDAGQRLDKYLQKYLKLAPKSFLYRMLRKKNIVLNGKKADGSERLKQGDVIRLYLSDATVDKFREEQRTYPVWPDLEIVYEDRQVLLVNKPAGMLSQKAAPGDISLNEYLVGYLLESGQVTRETLEGFTPSVCNRLDRNTSGLVVGAKTLGAAQEMGRLFKERRAGKYYLALVRGQITRKDRIRGWLVRDRKKNKVMVSREPREEGAFIETAYEPLAVSEKMTLLKVELITGKTHQIRSHLAGIGHPLAGDGKYGDSAFNRYFRERYGLSSQFLHSWKLKFPEMSVPFEALSKRTVIARPPELFRKILQAEGLEVKE</sequence>
<dbReference type="CDD" id="cd00165">
    <property type="entry name" value="S4"/>
    <property type="match status" value="1"/>
</dbReference>
<dbReference type="SMART" id="SM00363">
    <property type="entry name" value="S4"/>
    <property type="match status" value="1"/>
</dbReference>
<dbReference type="SUPFAM" id="SSF55174">
    <property type="entry name" value="Alpha-L RNA-binding motif"/>
    <property type="match status" value="1"/>
</dbReference>
<dbReference type="Proteomes" id="UP000886890">
    <property type="component" value="Unassembled WGS sequence"/>
</dbReference>
<keyword evidence="6" id="KW-0694">RNA-binding</keyword>
<protein>
    <recommendedName>
        <fullName evidence="4">RNA pseudouridylate synthase</fullName>
    </recommendedName>
    <alternativeName>
        <fullName evidence="5">RNA-uridine isomerase</fullName>
    </alternativeName>
</protein>